<dbReference type="CDD" id="cd15482">
    <property type="entry name" value="Sialidase_non-viral"/>
    <property type="match status" value="1"/>
</dbReference>
<feature type="domain" description="Sortilin N-terminal" evidence="3">
    <location>
        <begin position="285"/>
        <end position="395"/>
    </location>
</feature>
<dbReference type="SUPFAM" id="SSF110296">
    <property type="entry name" value="Oligoxyloglucan reducing end-specific cellobiohydrolase"/>
    <property type="match status" value="1"/>
</dbReference>
<dbReference type="InterPro" id="IPR031778">
    <property type="entry name" value="Sortilin_N"/>
</dbReference>
<dbReference type="PANTHER" id="PTHR12106">
    <property type="entry name" value="SORTILIN RELATED"/>
    <property type="match status" value="1"/>
</dbReference>
<name>A0AAW9RC41_9GAMM</name>
<evidence type="ECO:0000259" key="3">
    <source>
        <dbReference type="Pfam" id="PF15902"/>
    </source>
</evidence>
<keyword evidence="1" id="KW-0677">Repeat</keyword>
<dbReference type="InterPro" id="IPR036278">
    <property type="entry name" value="Sialidase_sf"/>
</dbReference>
<dbReference type="SUPFAM" id="SSF50939">
    <property type="entry name" value="Sialidases"/>
    <property type="match status" value="2"/>
</dbReference>
<accession>A0AAW9RC41</accession>
<dbReference type="InterPro" id="IPR050310">
    <property type="entry name" value="VPS10-sortilin"/>
</dbReference>
<feature type="chain" id="PRO_5044004424" description="Sortilin N-terminal domain-containing protein" evidence="2">
    <location>
        <begin position="23"/>
        <end position="1042"/>
    </location>
</feature>
<dbReference type="Pfam" id="PF15902">
    <property type="entry name" value="Sortilin-Vps10"/>
    <property type="match status" value="1"/>
</dbReference>
<keyword evidence="2" id="KW-0732">Signal</keyword>
<dbReference type="Proteomes" id="UP001359886">
    <property type="component" value="Unassembled WGS sequence"/>
</dbReference>
<dbReference type="AlphaFoldDB" id="A0AAW9RC41"/>
<evidence type="ECO:0000313" key="4">
    <source>
        <dbReference type="EMBL" id="MEJ8566355.1"/>
    </source>
</evidence>
<dbReference type="PANTHER" id="PTHR12106:SF27">
    <property type="entry name" value="SORTILIN-RELATED RECEPTOR"/>
    <property type="match status" value="1"/>
</dbReference>
<reference evidence="4 5" key="1">
    <citation type="submission" date="2024-02" db="EMBL/GenBank/DDBJ databases">
        <title>A novel Wenzhouxiangellaceae bacterium, isolated from coastal sediments.</title>
        <authorList>
            <person name="Du Z.-J."/>
            <person name="Ye Y.-Q."/>
            <person name="Zhang X.-Y."/>
        </authorList>
    </citation>
    <scope>NUCLEOTIDE SEQUENCE [LARGE SCALE GENOMIC DNA]</scope>
    <source>
        <strain evidence="4 5">CH-27</strain>
    </source>
</reference>
<keyword evidence="5" id="KW-1185">Reference proteome</keyword>
<feature type="signal peptide" evidence="2">
    <location>
        <begin position="1"/>
        <end position="22"/>
    </location>
</feature>
<proteinExistence type="predicted"/>
<sequence>MSGLATVLLALCGALTTTGLWAQTFDQELLEALEWRNVGPHRGGRVTTVTGVPSQPFTFYMGATGGGVWKTTDGGENWNNISDGFFKTGSVGAIAVSLSDPNVIYVGMGEHCVRGVTTSHGDGVYKSTDGGRTWRHLGLEATRHISQVRIHPDNPDIVYVGAQGSPWGAHEERGVYRSTDGGATWERVLHVNENTGVNDLVMDPNNPRILYAAQWEHVRKPWHGYQLSSGGPGSGLYRSTDSGDTWQRLENGFPEPAGKFAVTVSAADSDRVYALVEAKPGDSGVYRSDDGGSNWSQVNDLHVMTERSAYYMHIFADPADRETVYVLNAPMFKSTDGGKTYKRVATPHGDNHDLWIHPEHPDWMVQANDGGANVSFDGGQSWSTQTNQPTAQFYRVITDNQFPYNLYAGQQDNSTVRIQSRDFDGGIGWKDWNAIGGGESAHVAFDPDNPVLVYAGSYQGRITEYDAPTGMTRNVMRYPQRTAFRPGEDYPYRFNWNAPILASQHDPSVIYHGAQVLLKSTDRGHSWSEISPDLTRNEPDKQGIVLGDFTFEGTGGEMYNTIFYIAESPHAAGEIWAGTDDGRIHLTRDEGANWTEITPRGLGERQINMIEISPHRAGKAYAVATGYKSNDFTPYVYRTDDFGRSWDRVDSGIPEDDFVRVVREDTEREGLLFAGSETSLYVSFDDGAHWQSLQRNLPHVPVTDLRVHEDDLVAATQGRAFWILDDIGPLRQLDGTSATAAAHLFAPSPTERVTVQSWRGGEPGANPPTGTLIYYALAEGAADNADTVRLEILDAEGRVLNTFGTESPVEREERLVAWFRNDQPRTPLQTRAGLNRFVWDWRVADLPDYPELSTWRGPRSYRVAPGTYQARLTVGDRVMTQSFEVLDDPRAPAPASAHRAKQSLLAAVHRDADAAQRAVETLKRIRDKNRQLMELAGDEDLNRAGEAVNARISAWLEAVIEEDNPHYIDPLHSSRRLDFNLVGLLGMADNMIPPLTAGMQERIEAVRAQWSTQHAEYRRILDEDLAAFNREAADHAMPAIEP</sequence>
<protein>
    <recommendedName>
        <fullName evidence="3">Sortilin N-terminal domain-containing protein</fullName>
    </recommendedName>
</protein>
<gene>
    <name evidence="4" type="ORF">V3330_01850</name>
</gene>
<dbReference type="RefSeq" id="WP_354693675.1">
    <property type="nucleotide sequence ID" value="NZ_JAZHOG010000001.1"/>
</dbReference>
<dbReference type="Gene3D" id="2.130.10.10">
    <property type="entry name" value="YVTN repeat-like/Quinoprotein amine dehydrogenase"/>
    <property type="match status" value="5"/>
</dbReference>
<evidence type="ECO:0000256" key="1">
    <source>
        <dbReference type="ARBA" id="ARBA00022737"/>
    </source>
</evidence>
<evidence type="ECO:0000256" key="2">
    <source>
        <dbReference type="SAM" id="SignalP"/>
    </source>
</evidence>
<dbReference type="InterPro" id="IPR015943">
    <property type="entry name" value="WD40/YVTN_repeat-like_dom_sf"/>
</dbReference>
<comment type="caution">
    <text evidence="4">The sequence shown here is derived from an EMBL/GenBank/DDBJ whole genome shotgun (WGS) entry which is preliminary data.</text>
</comment>
<dbReference type="EMBL" id="JAZHOG010000001">
    <property type="protein sequence ID" value="MEJ8566355.1"/>
    <property type="molecule type" value="Genomic_DNA"/>
</dbReference>
<evidence type="ECO:0000313" key="5">
    <source>
        <dbReference type="Proteomes" id="UP001359886"/>
    </source>
</evidence>
<organism evidence="4 5">
    <name type="scientific">Elongatibacter sediminis</name>
    <dbReference type="NCBI Taxonomy" id="3119006"/>
    <lineage>
        <taxon>Bacteria</taxon>
        <taxon>Pseudomonadati</taxon>
        <taxon>Pseudomonadota</taxon>
        <taxon>Gammaproteobacteria</taxon>
        <taxon>Chromatiales</taxon>
        <taxon>Wenzhouxiangellaceae</taxon>
        <taxon>Elongatibacter</taxon>
    </lineage>
</organism>